<dbReference type="SUPFAM" id="SSF56112">
    <property type="entry name" value="Protein kinase-like (PK-like)"/>
    <property type="match status" value="1"/>
</dbReference>
<dbReference type="EMBL" id="MU839000">
    <property type="protein sequence ID" value="KAK1770397.1"/>
    <property type="molecule type" value="Genomic_DNA"/>
</dbReference>
<keyword evidence="3" id="KW-0547">Nucleotide-binding</keyword>
<evidence type="ECO:0000313" key="8">
    <source>
        <dbReference type="Proteomes" id="UP001244011"/>
    </source>
</evidence>
<dbReference type="PANTHER" id="PTHR45646">
    <property type="entry name" value="SERINE/THREONINE-PROTEIN KINASE DOA-RELATED"/>
    <property type="match status" value="1"/>
</dbReference>
<keyword evidence="4 7" id="KW-0418">Kinase</keyword>
<evidence type="ECO:0000256" key="5">
    <source>
        <dbReference type="ARBA" id="ARBA00022840"/>
    </source>
</evidence>
<gene>
    <name evidence="7" type="ORF">QBC33DRAFT_512158</name>
</gene>
<dbReference type="InterPro" id="IPR000719">
    <property type="entry name" value="Prot_kinase_dom"/>
</dbReference>
<dbReference type="InterPro" id="IPR051175">
    <property type="entry name" value="CLK_kinases"/>
</dbReference>
<dbReference type="Pfam" id="PF00069">
    <property type="entry name" value="Pkinase"/>
    <property type="match status" value="1"/>
</dbReference>
<dbReference type="InterPro" id="IPR011009">
    <property type="entry name" value="Kinase-like_dom_sf"/>
</dbReference>
<evidence type="ECO:0000256" key="4">
    <source>
        <dbReference type="ARBA" id="ARBA00022777"/>
    </source>
</evidence>
<comment type="caution">
    <text evidence="7">The sequence shown here is derived from an EMBL/GenBank/DDBJ whole genome shotgun (WGS) entry which is preliminary data.</text>
</comment>
<evidence type="ECO:0000256" key="1">
    <source>
        <dbReference type="ARBA" id="ARBA00022527"/>
    </source>
</evidence>
<evidence type="ECO:0000256" key="3">
    <source>
        <dbReference type="ARBA" id="ARBA00022741"/>
    </source>
</evidence>
<dbReference type="GeneID" id="85309078"/>
<evidence type="ECO:0000259" key="6">
    <source>
        <dbReference type="PROSITE" id="PS50011"/>
    </source>
</evidence>
<dbReference type="Gene3D" id="1.10.510.10">
    <property type="entry name" value="Transferase(Phosphotransferase) domain 1"/>
    <property type="match status" value="1"/>
</dbReference>
<dbReference type="GO" id="GO:0005634">
    <property type="term" value="C:nucleus"/>
    <property type="evidence" value="ECO:0007669"/>
    <property type="project" value="TreeGrafter"/>
</dbReference>
<feature type="domain" description="Protein kinase" evidence="6">
    <location>
        <begin position="1"/>
        <end position="230"/>
    </location>
</feature>
<dbReference type="Proteomes" id="UP001244011">
    <property type="component" value="Unassembled WGS sequence"/>
</dbReference>
<evidence type="ECO:0000256" key="2">
    <source>
        <dbReference type="ARBA" id="ARBA00022679"/>
    </source>
</evidence>
<protein>
    <submittedName>
        <fullName evidence="7">Kinase-like domain-containing protein</fullName>
    </submittedName>
</protein>
<keyword evidence="5" id="KW-0067">ATP-binding</keyword>
<dbReference type="GO" id="GO:0004674">
    <property type="term" value="F:protein serine/threonine kinase activity"/>
    <property type="evidence" value="ECO:0007669"/>
    <property type="project" value="UniProtKB-KW"/>
</dbReference>
<proteinExistence type="predicted"/>
<dbReference type="PANTHER" id="PTHR45646:SF11">
    <property type="entry name" value="SERINE_THREONINE-PROTEIN KINASE DOA"/>
    <property type="match status" value="1"/>
</dbReference>
<dbReference type="AlphaFoldDB" id="A0AAJ0FJW6"/>
<keyword evidence="1" id="KW-0723">Serine/threonine-protein kinase</keyword>
<organism evidence="7 8">
    <name type="scientific">Phialemonium atrogriseum</name>
    <dbReference type="NCBI Taxonomy" id="1093897"/>
    <lineage>
        <taxon>Eukaryota</taxon>
        <taxon>Fungi</taxon>
        <taxon>Dikarya</taxon>
        <taxon>Ascomycota</taxon>
        <taxon>Pezizomycotina</taxon>
        <taxon>Sordariomycetes</taxon>
        <taxon>Sordariomycetidae</taxon>
        <taxon>Cephalothecales</taxon>
        <taxon>Cephalothecaceae</taxon>
        <taxon>Phialemonium</taxon>
    </lineage>
</organism>
<sequence>MTLREFRDIGRGSNPLRIVDMFGELGVGSPNEVQLLCLDGSVPPPPAPRRIVEAISFKGINPSLLSGNVCIVDFGLSFLTDSPPPGIPGTPRSFLAPELCFGAQRSPTNDVWGLGCLIFELYTDRVLFPLIFDQLDLLIGTIVDTQGQLPPRWEGHFVNQADRVFEPGHKDFWYDPSFKPNRPLERQVAEKCPQIPEHRRRFFLDLLAGALSLDPTRRLRAAEIAAHPWFSLGDSPEES</sequence>
<dbReference type="RefSeq" id="XP_060286610.1">
    <property type="nucleotide sequence ID" value="XM_060425891.1"/>
</dbReference>
<reference evidence="7" key="1">
    <citation type="submission" date="2023-06" db="EMBL/GenBank/DDBJ databases">
        <title>Genome-scale phylogeny and comparative genomics of the fungal order Sordariales.</title>
        <authorList>
            <consortium name="Lawrence Berkeley National Laboratory"/>
            <person name="Hensen N."/>
            <person name="Bonometti L."/>
            <person name="Westerberg I."/>
            <person name="Brannstrom I.O."/>
            <person name="Guillou S."/>
            <person name="Cros-Aarteil S."/>
            <person name="Calhoun S."/>
            <person name="Haridas S."/>
            <person name="Kuo A."/>
            <person name="Mondo S."/>
            <person name="Pangilinan J."/>
            <person name="Riley R."/>
            <person name="Labutti K."/>
            <person name="Andreopoulos B."/>
            <person name="Lipzen A."/>
            <person name="Chen C."/>
            <person name="Yanf M."/>
            <person name="Daum C."/>
            <person name="Ng V."/>
            <person name="Clum A."/>
            <person name="Steindorff A."/>
            <person name="Ohm R."/>
            <person name="Martin F."/>
            <person name="Silar P."/>
            <person name="Natvig D."/>
            <person name="Lalanne C."/>
            <person name="Gautier V."/>
            <person name="Ament-Velasquez S.L."/>
            <person name="Kruys A."/>
            <person name="Hutchinson M.I."/>
            <person name="Powell A.J."/>
            <person name="Barry K."/>
            <person name="Miller A.N."/>
            <person name="Grigoriev I.V."/>
            <person name="Debuchy R."/>
            <person name="Gladieux P."/>
            <person name="Thoren M.H."/>
            <person name="Johannesson H."/>
        </authorList>
    </citation>
    <scope>NUCLEOTIDE SEQUENCE</scope>
    <source>
        <strain evidence="7">8032-3</strain>
    </source>
</reference>
<keyword evidence="8" id="KW-1185">Reference proteome</keyword>
<keyword evidence="2" id="KW-0808">Transferase</keyword>
<name>A0AAJ0FJW6_9PEZI</name>
<dbReference type="PROSITE" id="PS50011">
    <property type="entry name" value="PROTEIN_KINASE_DOM"/>
    <property type="match status" value="1"/>
</dbReference>
<evidence type="ECO:0000313" key="7">
    <source>
        <dbReference type="EMBL" id="KAK1770397.1"/>
    </source>
</evidence>
<dbReference type="SMART" id="SM00220">
    <property type="entry name" value="S_TKc"/>
    <property type="match status" value="1"/>
</dbReference>
<accession>A0AAJ0FJW6</accession>
<dbReference type="GO" id="GO:0005524">
    <property type="term" value="F:ATP binding"/>
    <property type="evidence" value="ECO:0007669"/>
    <property type="project" value="UniProtKB-KW"/>
</dbReference>